<name>A0A4R8VYQ2_9MICO</name>
<evidence type="ECO:0000259" key="2">
    <source>
        <dbReference type="Pfam" id="PF02342"/>
    </source>
</evidence>
<proteinExistence type="inferred from homology"/>
<protein>
    <submittedName>
        <fullName evidence="3">TerD family protein</fullName>
    </submittedName>
</protein>
<dbReference type="RefSeq" id="WP_134454735.1">
    <property type="nucleotide sequence ID" value="NZ_SOFL01000049.1"/>
</dbReference>
<comment type="similarity">
    <text evidence="1">Belongs to the CAPAB/TerDEXZ family.</text>
</comment>
<keyword evidence="4" id="KW-1185">Reference proteome</keyword>
<dbReference type="EMBL" id="SOFL01000049">
    <property type="protein sequence ID" value="TFB98697.1"/>
    <property type="molecule type" value="Genomic_DNA"/>
</dbReference>
<gene>
    <name evidence="3" type="ORF">E3O42_15130</name>
</gene>
<feature type="domain" description="TerD" evidence="2">
    <location>
        <begin position="3"/>
        <end position="179"/>
    </location>
</feature>
<evidence type="ECO:0000313" key="3">
    <source>
        <dbReference type="EMBL" id="TFB98697.1"/>
    </source>
</evidence>
<reference evidence="3 4" key="1">
    <citation type="submission" date="2019-03" db="EMBL/GenBank/DDBJ databases">
        <title>Genomics of glacier-inhabiting Cryobacterium strains.</title>
        <authorList>
            <person name="Liu Q."/>
            <person name="Xin Y.-H."/>
        </authorList>
    </citation>
    <scope>NUCLEOTIDE SEQUENCE [LARGE SCALE GENOMIC DNA]</scope>
    <source>
        <strain evidence="3 4">RHLS22-1</strain>
    </source>
</reference>
<dbReference type="InterPro" id="IPR003325">
    <property type="entry name" value="TerD"/>
</dbReference>
<dbReference type="AlphaFoldDB" id="A0A4R8VYQ2"/>
<dbReference type="CDD" id="cd06974">
    <property type="entry name" value="TerD_like"/>
    <property type="match status" value="1"/>
</dbReference>
<organism evidence="3 4">
    <name type="scientific">Cryobacterium adonitolivorans</name>
    <dbReference type="NCBI Taxonomy" id="1259189"/>
    <lineage>
        <taxon>Bacteria</taxon>
        <taxon>Bacillati</taxon>
        <taxon>Actinomycetota</taxon>
        <taxon>Actinomycetes</taxon>
        <taxon>Micrococcales</taxon>
        <taxon>Microbacteriaceae</taxon>
        <taxon>Cryobacterium</taxon>
    </lineage>
</organism>
<dbReference type="Pfam" id="PF02342">
    <property type="entry name" value="TerD"/>
    <property type="match status" value="1"/>
</dbReference>
<dbReference type="PANTHER" id="PTHR32097:SF4">
    <property type="entry name" value="GENERAL STRESS PROTEIN 16U"/>
    <property type="match status" value="1"/>
</dbReference>
<sequence length="183" mass="20022">MNTLIPGANAALTAENPGLTDLMVGFGWEIIPSRGPQAELVPLAILCDAHGKSLSNDHLVFFNQIVSQDGSVGFRDDRDVEEIDVDLARVPADVSKIVFVVYVDPDVRGAVNFSSVRSAYVRVATGDNRELVRFVLPAGENRTINVLMFGELYRHRDDWKFRALGQGYSTGLAGVAADFRIDL</sequence>
<dbReference type="OrthoDB" id="56224at2"/>
<comment type="caution">
    <text evidence="3">The sequence shown here is derived from an EMBL/GenBank/DDBJ whole genome shotgun (WGS) entry which is preliminary data.</text>
</comment>
<dbReference type="Gene3D" id="2.60.60.30">
    <property type="entry name" value="sav2460 like domains"/>
    <property type="match status" value="1"/>
</dbReference>
<dbReference type="InterPro" id="IPR051324">
    <property type="entry name" value="Stress/Tellurium_Resist"/>
</dbReference>
<evidence type="ECO:0000313" key="4">
    <source>
        <dbReference type="Proteomes" id="UP000297907"/>
    </source>
</evidence>
<dbReference type="Proteomes" id="UP000297907">
    <property type="component" value="Unassembled WGS sequence"/>
</dbReference>
<evidence type="ECO:0000256" key="1">
    <source>
        <dbReference type="ARBA" id="ARBA00008775"/>
    </source>
</evidence>
<accession>A0A4R8VYQ2</accession>
<dbReference type="PANTHER" id="PTHR32097">
    <property type="entry name" value="CAMP-BINDING PROTEIN 1-RELATED"/>
    <property type="match status" value="1"/>
</dbReference>